<dbReference type="EMBL" id="JADPIE010000001">
    <property type="protein sequence ID" value="MBF8435730.1"/>
    <property type="molecule type" value="Genomic_DNA"/>
</dbReference>
<keyword evidence="1" id="KW-0328">Glycosyltransferase</keyword>
<dbReference type="GO" id="GO:0016758">
    <property type="term" value="F:hexosyltransferase activity"/>
    <property type="evidence" value="ECO:0007669"/>
    <property type="project" value="TreeGrafter"/>
</dbReference>
<organism evidence="3 4">
    <name type="scientific">Halonatronomonas betaini</name>
    <dbReference type="NCBI Taxonomy" id="2778430"/>
    <lineage>
        <taxon>Bacteria</taxon>
        <taxon>Bacillati</taxon>
        <taxon>Bacillota</taxon>
        <taxon>Clostridia</taxon>
        <taxon>Halanaerobiales</taxon>
        <taxon>Halarsenatibacteraceae</taxon>
        <taxon>Halonatronomonas</taxon>
    </lineage>
</organism>
<name>A0A931F5C3_9FIRM</name>
<proteinExistence type="predicted"/>
<dbReference type="Pfam" id="PF03808">
    <property type="entry name" value="Glyco_tran_WecG"/>
    <property type="match status" value="1"/>
</dbReference>
<reference evidence="3" key="1">
    <citation type="submission" date="2020-11" db="EMBL/GenBank/DDBJ databases">
        <title>Halonatronomonas betainensis gen. nov., sp. nov. a novel haloalkaliphilic representative of the family Halanaerobiacae capable of betaine degradation.</title>
        <authorList>
            <person name="Boltyanskaya Y."/>
            <person name="Kevbrin V."/>
            <person name="Detkova E."/>
            <person name="Grouzdev D.S."/>
            <person name="Koziaeva V."/>
            <person name="Zhilina T."/>
        </authorList>
    </citation>
    <scope>NUCLEOTIDE SEQUENCE</scope>
    <source>
        <strain evidence="3">Z-7014</strain>
    </source>
</reference>
<dbReference type="PANTHER" id="PTHR34136:SF1">
    <property type="entry name" value="UDP-N-ACETYL-D-MANNOSAMINURONIC ACID TRANSFERASE"/>
    <property type="match status" value="1"/>
</dbReference>
<evidence type="ECO:0000313" key="4">
    <source>
        <dbReference type="Proteomes" id="UP000621436"/>
    </source>
</evidence>
<dbReference type="RefSeq" id="WP_270452397.1">
    <property type="nucleotide sequence ID" value="NZ_JADPIE010000001.1"/>
</dbReference>
<evidence type="ECO:0000256" key="2">
    <source>
        <dbReference type="ARBA" id="ARBA00022679"/>
    </source>
</evidence>
<comment type="caution">
    <text evidence="3">The sequence shown here is derived from an EMBL/GenBank/DDBJ whole genome shotgun (WGS) entry which is preliminary data.</text>
</comment>
<evidence type="ECO:0000313" key="3">
    <source>
        <dbReference type="EMBL" id="MBF8435730.1"/>
    </source>
</evidence>
<dbReference type="CDD" id="cd06533">
    <property type="entry name" value="Glyco_transf_WecG_TagA"/>
    <property type="match status" value="1"/>
</dbReference>
<gene>
    <name evidence="3" type="ORF">I0Q91_01430</name>
</gene>
<dbReference type="AlphaFoldDB" id="A0A931F5C3"/>
<sequence length="246" mass="28071">METQRILGVKFNILDQAGFIRKIDQELSGDSYDSKYVVTPNAEIVMQARKDPRLNEIIDSAWLSSPDGSGILMASKLLPEKRIFQERVAGFDLMEALIELAAERNYSVYFLGGRPGIVEKARDNLMRSYPGIDICGCHHGYLDARLKVEVIADINQQRPDLLLVGMGAPRQEYFISEHKDELDFKVALTVGGSFDVISGEKKRAPGWVQKIYLEWLYRLFQEPARWKRIKVLPHFILIMLIDGIKN</sequence>
<protein>
    <submittedName>
        <fullName evidence="3">WecB/TagA/CpsF family glycosyltransferase</fullName>
    </submittedName>
</protein>
<evidence type="ECO:0000256" key="1">
    <source>
        <dbReference type="ARBA" id="ARBA00022676"/>
    </source>
</evidence>
<dbReference type="NCBIfam" id="TIGR00696">
    <property type="entry name" value="wecG_tagA_cpsF"/>
    <property type="match status" value="1"/>
</dbReference>
<keyword evidence="2" id="KW-0808">Transferase</keyword>
<dbReference type="PANTHER" id="PTHR34136">
    <property type="match status" value="1"/>
</dbReference>
<dbReference type="InterPro" id="IPR004629">
    <property type="entry name" value="WecG_TagA_CpsF"/>
</dbReference>
<accession>A0A931F5C3</accession>
<keyword evidence="4" id="KW-1185">Reference proteome</keyword>
<dbReference type="Proteomes" id="UP000621436">
    <property type="component" value="Unassembled WGS sequence"/>
</dbReference>